<dbReference type="GO" id="GO:0005975">
    <property type="term" value="P:carbohydrate metabolic process"/>
    <property type="evidence" value="ECO:0007669"/>
    <property type="project" value="InterPro"/>
</dbReference>
<dbReference type="STRING" id="1776.BHQ18_11430"/>
<keyword evidence="2" id="KW-1185">Reference proteome</keyword>
<dbReference type="InterPro" id="IPR018763">
    <property type="entry name" value="DUF2334"/>
</dbReference>
<reference evidence="2" key="1">
    <citation type="submission" date="2016-09" db="EMBL/GenBank/DDBJ databases">
        <authorList>
            <person name="Greninger A.L."/>
            <person name="Jerome K.R."/>
            <person name="Mcnair B."/>
            <person name="Wallis C."/>
            <person name="Fang F."/>
        </authorList>
    </citation>
    <scope>NUCLEOTIDE SEQUENCE [LARGE SCALE GENOMIC DNA]</scope>
    <source>
        <strain evidence="2">M6</strain>
    </source>
</reference>
<proteinExistence type="predicted"/>
<accession>A0A1E3RKY7</accession>
<dbReference type="SUPFAM" id="SSF88713">
    <property type="entry name" value="Glycoside hydrolase/deacetylase"/>
    <property type="match status" value="1"/>
</dbReference>
<dbReference type="OrthoDB" id="5242819at2"/>
<dbReference type="AlphaFoldDB" id="A0A1E3RKY7"/>
<gene>
    <name evidence="1" type="ORF">BHQ18_11430</name>
</gene>
<dbReference type="RefSeq" id="WP_069413727.1">
    <property type="nucleotide sequence ID" value="NZ_JACKUL010000022.1"/>
</dbReference>
<dbReference type="Gene3D" id="3.20.20.370">
    <property type="entry name" value="Glycoside hydrolase/deacetylase"/>
    <property type="match status" value="1"/>
</dbReference>
<evidence type="ECO:0000313" key="2">
    <source>
        <dbReference type="Proteomes" id="UP000094053"/>
    </source>
</evidence>
<comment type="caution">
    <text evidence="1">The sequence shown here is derived from an EMBL/GenBank/DDBJ whole genome shotgun (WGS) entry which is preliminary data.</text>
</comment>
<name>A0A1E3RKY7_MYCFV</name>
<evidence type="ECO:0000313" key="1">
    <source>
        <dbReference type="EMBL" id="ODQ90057.1"/>
    </source>
</evidence>
<sequence length="234" mass="25309">MTGQLLVSVSGISERTLPDVAAFCARLDARGVPVSLLVAPRLKGGQRLGEDTDTVGWLAARRRGGDAIVLHGFDEAATKRGRGEFATLPAHEANLRLMAADRAMEHLGLRTRLFAAPGWTVSPGTVTALPHRGFRVLAGLSEITDLVRGTAVRSRVLGIGEGFLSEPWWCRTLVLSAERIARRGGVVRVAVAARHLRRPGPQQAMLDVVDLALMHGCTPLVYRWRPYRALTDAA</sequence>
<dbReference type="EMBL" id="MIHA01000007">
    <property type="protein sequence ID" value="ODQ90057.1"/>
    <property type="molecule type" value="Genomic_DNA"/>
</dbReference>
<dbReference type="InterPro" id="IPR011330">
    <property type="entry name" value="Glyco_hydro/deAcase_b/a-brl"/>
</dbReference>
<dbReference type="Pfam" id="PF10096">
    <property type="entry name" value="DUF2334"/>
    <property type="match status" value="1"/>
</dbReference>
<organism evidence="1 2">
    <name type="scientific">Mycolicibacterium flavescens</name>
    <name type="common">Mycobacterium flavescens</name>
    <dbReference type="NCBI Taxonomy" id="1776"/>
    <lineage>
        <taxon>Bacteria</taxon>
        <taxon>Bacillati</taxon>
        <taxon>Actinomycetota</taxon>
        <taxon>Actinomycetes</taxon>
        <taxon>Mycobacteriales</taxon>
        <taxon>Mycobacteriaceae</taxon>
        <taxon>Mycolicibacterium</taxon>
    </lineage>
</organism>
<protein>
    <submittedName>
        <fullName evidence="1">DUF2334 domain-containing protein</fullName>
    </submittedName>
</protein>
<dbReference type="Proteomes" id="UP000094053">
    <property type="component" value="Unassembled WGS sequence"/>
</dbReference>
<dbReference type="CDD" id="cd11374">
    <property type="entry name" value="CE4_u10"/>
    <property type="match status" value="1"/>
</dbReference>